<dbReference type="InterPro" id="IPR010239">
    <property type="entry name" value="CHP02001"/>
</dbReference>
<dbReference type="AlphaFoldDB" id="A0A1T5LMQ1"/>
<evidence type="ECO:0000313" key="2">
    <source>
        <dbReference type="EMBL" id="SKC77242.1"/>
    </source>
</evidence>
<dbReference type="NCBIfam" id="TIGR02001">
    <property type="entry name" value="gcw_chp"/>
    <property type="match status" value="1"/>
</dbReference>
<organism evidence="2 3">
    <name type="scientific">Pseudoxanthomonas indica</name>
    <dbReference type="NCBI Taxonomy" id="428993"/>
    <lineage>
        <taxon>Bacteria</taxon>
        <taxon>Pseudomonadati</taxon>
        <taxon>Pseudomonadota</taxon>
        <taxon>Gammaproteobacteria</taxon>
        <taxon>Lysobacterales</taxon>
        <taxon>Lysobacteraceae</taxon>
        <taxon>Pseudoxanthomonas</taxon>
    </lineage>
</organism>
<evidence type="ECO:0000256" key="1">
    <source>
        <dbReference type="SAM" id="SignalP"/>
    </source>
</evidence>
<feature type="signal peptide" evidence="1">
    <location>
        <begin position="1"/>
        <end position="24"/>
    </location>
</feature>
<dbReference type="Proteomes" id="UP000190341">
    <property type="component" value="Unassembled WGS sequence"/>
</dbReference>
<keyword evidence="3" id="KW-1185">Reference proteome</keyword>
<gene>
    <name evidence="2" type="ORF">SAMN06296058_2765</name>
</gene>
<feature type="chain" id="PRO_5012346264" evidence="1">
    <location>
        <begin position="25"/>
        <end position="267"/>
    </location>
</feature>
<evidence type="ECO:0000313" key="3">
    <source>
        <dbReference type="Proteomes" id="UP000190341"/>
    </source>
</evidence>
<dbReference type="RefSeq" id="WP_079725086.1">
    <property type="nucleotide sequence ID" value="NZ_BMCL01000001.1"/>
</dbReference>
<dbReference type="STRING" id="428993.SAMN06296058_2765"/>
<protein>
    <submittedName>
        <fullName evidence="2">Uncharacterized protein</fullName>
    </submittedName>
</protein>
<dbReference type="OrthoDB" id="9793561at2"/>
<reference evidence="2 3" key="1">
    <citation type="submission" date="2017-02" db="EMBL/GenBank/DDBJ databases">
        <authorList>
            <person name="Peterson S.W."/>
        </authorList>
    </citation>
    <scope>NUCLEOTIDE SEQUENCE [LARGE SCALE GENOMIC DNA]</scope>
    <source>
        <strain evidence="2 3">P15</strain>
    </source>
</reference>
<proteinExistence type="predicted"/>
<name>A0A1T5LMQ1_9GAMM</name>
<dbReference type="EMBL" id="FUZV01000002">
    <property type="protein sequence ID" value="SKC77242.1"/>
    <property type="molecule type" value="Genomic_DNA"/>
</dbReference>
<dbReference type="SUPFAM" id="SSF56935">
    <property type="entry name" value="Porins"/>
    <property type="match status" value="1"/>
</dbReference>
<accession>A0A1T5LMQ1</accession>
<dbReference type="Pfam" id="PF09694">
    <property type="entry name" value="Gcw_chp"/>
    <property type="match status" value="1"/>
</dbReference>
<sequence length="267" mass="28325">MKPVKLSRALTAALLLAVPFVSYAQEAAEPEEASSPVTWSIAATTDYVFRGVSQTDEGPALQAGLTYTAPFGLYVGAWGSNVDFGDPDPEAGVRGVDTELDLFVGYSHDFNDSWNLDVSALRYTYHGASDGVDSGDYMEYIAKVTWAGPVEVSGLVAYAPDYGDLTPKAKESYANLSASYEFGDSGISLGAGVGYTSVDYGAETIDGERFDYGVTDYFDGALTVSKAFGPATATLGYYTTFASDADLLKDESGIYDDRIALTISIGN</sequence>
<keyword evidence="1" id="KW-0732">Signal</keyword>